<evidence type="ECO:0000313" key="18">
    <source>
        <dbReference type="Proteomes" id="UP000338496"/>
    </source>
</evidence>
<dbReference type="Proteomes" id="UP000839915">
    <property type="component" value="Unassembled WGS sequence"/>
</dbReference>
<evidence type="ECO:0000256" key="1">
    <source>
        <dbReference type="SAM" id="Phobius"/>
    </source>
</evidence>
<dbReference type="Proteomes" id="UP000839616">
    <property type="component" value="Unassembled WGS sequence"/>
</dbReference>
<reference evidence="13" key="5">
    <citation type="submission" date="2019-10" db="EMBL/GenBank/DDBJ databases">
        <authorList>
            <consortium name="Veterinary Laboratory Investigation and Response Network"/>
        </authorList>
    </citation>
    <scope>NUCLEOTIDE SEQUENCE</scope>
    <source>
        <strain evidence="13">SAL-19-VL-WA-KY-0005</strain>
    </source>
</reference>
<dbReference type="Proteomes" id="UP000839909">
    <property type="component" value="Unassembled WGS sequence"/>
</dbReference>
<evidence type="ECO:0000313" key="2">
    <source>
        <dbReference type="EMBL" id="EBU9271967.1"/>
    </source>
</evidence>
<evidence type="ECO:0000313" key="16">
    <source>
        <dbReference type="EMBL" id="MIT47875.1"/>
    </source>
</evidence>
<gene>
    <name evidence="10" type="ORF">AAB27_06550</name>
    <name evidence="16" type="ORF">AU613_03035</name>
    <name evidence="12" type="ORF">AVC05_07675</name>
    <name evidence="9" type="ORF">B1P38_12150</name>
    <name evidence="7" type="ORF">CE70_15725</name>
    <name evidence="14" type="ORF">CFF59_12485</name>
    <name evidence="2" type="ORF">DMO92_07795</name>
    <name evidence="3" type="ORF">DPF41_15215</name>
    <name evidence="4" type="ORF">DPS76_11190</name>
    <name evidence="17" type="ORF">DRM14_06920</name>
    <name evidence="5" type="ORF">DU071_09665</name>
    <name evidence="8" type="ORF">E0935_09835</name>
    <name evidence="6" type="ORF">EER35_06390</name>
    <name evidence="11" type="ORF">F3R12_13650</name>
    <name evidence="15" type="ORF">GB466_15300</name>
    <name evidence="13" type="ORF">GCZ80_11780</name>
</gene>
<keyword evidence="1" id="KW-1133">Transmembrane helix</keyword>
<dbReference type="AlphaFoldDB" id="A0A2J0RHA1"/>
<dbReference type="Proteomes" id="UP000839914">
    <property type="component" value="Unassembled WGS sequence"/>
</dbReference>
<dbReference type="EMBL" id="AAMGJM010000007">
    <property type="protein sequence ID" value="EDH0974235.1"/>
    <property type="molecule type" value="Genomic_DNA"/>
</dbReference>
<organism evidence="13">
    <name type="scientific">Salmonella typhimurium</name>
    <dbReference type="NCBI Taxonomy" id="90371"/>
    <lineage>
        <taxon>Bacteria</taxon>
        <taxon>Pseudomonadati</taxon>
        <taxon>Pseudomonadota</taxon>
        <taxon>Gammaproteobacteria</taxon>
        <taxon>Enterobacterales</taxon>
        <taxon>Enterobacteriaceae</taxon>
        <taxon>Salmonella</taxon>
    </lineage>
</organism>
<reference evidence="9" key="4">
    <citation type="submission" date="2018-08" db="EMBL/GenBank/DDBJ databases">
        <authorList>
            <consortium name="PulseNet: The National Subtyping Network for Foodborne Disease Surveillance"/>
            <person name="Tarr C.L."/>
            <person name="Trees E."/>
            <person name="Katz L.S."/>
            <person name="Carleton-Romer H.A."/>
            <person name="Stroika S."/>
            <person name="Kucerova Z."/>
            <person name="Roache K.F."/>
            <person name="Sabol A.L."/>
            <person name="Besser J."/>
            <person name="Gerner-Smidt P."/>
        </authorList>
    </citation>
    <scope>NUCLEOTIDE SEQUENCE [LARGE SCALE GENOMIC DNA]</scope>
    <source>
        <strain evidence="9">PNUSAS008736</strain>
        <strain evidence="14">PNUSAS016739</strain>
    </source>
</reference>
<dbReference type="EMBL" id="AAHIDF010000017">
    <property type="protein sequence ID" value="EBW3629426.1"/>
    <property type="molecule type" value="Genomic_DNA"/>
</dbReference>
<evidence type="ECO:0000313" key="9">
    <source>
        <dbReference type="EMBL" id="ECU8354327.1"/>
    </source>
</evidence>
<keyword evidence="1" id="KW-0472">Membrane</keyword>
<dbReference type="EMBL" id="AAMLUT010000014">
    <property type="protein sequence ID" value="EDI6666066.1"/>
    <property type="molecule type" value="Genomic_DNA"/>
</dbReference>
<dbReference type="EMBL" id="AAIKGB010000008">
    <property type="protein sequence ID" value="ECF1543542.1"/>
    <property type="molecule type" value="Genomic_DNA"/>
</dbReference>
<dbReference type="Proteomes" id="UP000839617">
    <property type="component" value="Unassembled WGS sequence"/>
</dbReference>
<dbReference type="EMBL" id="DAAFPQ010000011">
    <property type="protein sequence ID" value="HAB0971921.1"/>
    <property type="molecule type" value="Genomic_DNA"/>
</dbReference>
<dbReference type="EMBL" id="AAHIPE010000010">
    <property type="protein sequence ID" value="EBW5463002.1"/>
    <property type="molecule type" value="Genomic_DNA"/>
</dbReference>
<evidence type="ECO:0000313" key="14">
    <source>
        <dbReference type="EMBL" id="EDI6666066.1"/>
    </source>
</evidence>
<dbReference type="Proteomes" id="UP000885385">
    <property type="component" value="Unassembled WGS sequence"/>
</dbReference>
<evidence type="ECO:0000313" key="11">
    <source>
        <dbReference type="EMBL" id="ECW0640881.1"/>
    </source>
</evidence>
<dbReference type="Proteomes" id="UP000839911">
    <property type="component" value="Unassembled WGS sequence"/>
</dbReference>
<dbReference type="EMBL" id="AAHDPU010000005">
    <property type="protein sequence ID" value="EBU9271967.1"/>
    <property type="molecule type" value="Genomic_DNA"/>
</dbReference>
<dbReference type="Proteomes" id="UP000839581">
    <property type="component" value="Unassembled WGS sequence"/>
</dbReference>
<dbReference type="EMBL" id="RVDJ01000005">
    <property type="protein sequence ID" value="MLP85055.1"/>
    <property type="molecule type" value="Genomic_DNA"/>
</dbReference>
<evidence type="ECO:0000313" key="3">
    <source>
        <dbReference type="EMBL" id="EBW3629426.1"/>
    </source>
</evidence>
<comment type="caution">
    <text evidence="13">The sequence shown here is derived from an EMBL/GenBank/DDBJ whole genome shotgun (WGS) entry which is preliminary data.</text>
</comment>
<dbReference type="EMBL" id="AAHRYM010000005">
    <property type="protein sequence ID" value="EBZ6920618.1"/>
    <property type="molecule type" value="Genomic_DNA"/>
</dbReference>
<dbReference type="Proteomes" id="UP000338496">
    <property type="component" value="Unassembled WGS sequence"/>
</dbReference>
<evidence type="ECO:0000313" key="10">
    <source>
        <dbReference type="EMBL" id="ECV8760552.1"/>
    </source>
</evidence>
<dbReference type="Proteomes" id="UP000885258">
    <property type="component" value="Unassembled WGS sequence"/>
</dbReference>
<evidence type="ECO:0000313" key="7">
    <source>
        <dbReference type="EMBL" id="ECE0296594.1"/>
    </source>
</evidence>
<evidence type="ECO:0000313" key="5">
    <source>
        <dbReference type="EMBL" id="EBY1702204.1"/>
    </source>
</evidence>
<reference evidence="15" key="6">
    <citation type="submission" date="2019-10" db="EMBL/GenBank/DDBJ databases">
        <authorList>
            <consortium name="NCBI Pathogen Detection Project"/>
        </authorList>
    </citation>
    <scope>NUCLEOTIDE SEQUENCE</scope>
    <source>
        <strain evidence="15">Salmonella enterica</strain>
    </source>
</reference>
<dbReference type="EMBL" id="AAKUOT010000009">
    <property type="protein sequence ID" value="ECV8760552.1"/>
    <property type="molecule type" value="Genomic_DNA"/>
</dbReference>
<evidence type="ECO:0000313" key="13">
    <source>
        <dbReference type="EMBL" id="EDH0974235.1"/>
    </source>
</evidence>
<reference evidence="15" key="1">
    <citation type="journal article" date="2018" name="Genome Biol.">
        <title>SKESA: strategic k-mer extension for scrupulous assemblies.</title>
        <authorList>
            <person name="Souvorov A."/>
            <person name="Agarwala R."/>
            <person name="Lipman D.J."/>
        </authorList>
    </citation>
    <scope>NUCLEOTIDE SEQUENCE</scope>
    <source>
        <strain evidence="15">Salmonella enterica</strain>
    </source>
</reference>
<accession>A0A2J0RHA1</accession>
<sequence length="100" mass="11220">MNVACDGPSGQGPWMGRVIRSQHISNSKYEGYNDAGVDSRYNYPITANFESFLFTVFTHVLAVLCQVCFHTLSIFQKGACSNLLLISRINKKAIFFVCFN</sequence>
<dbReference type="EMBL" id="AAKRET010000011">
    <property type="protein sequence ID" value="ECU8354327.1"/>
    <property type="molecule type" value="Genomic_DNA"/>
</dbReference>
<dbReference type="EMBL" id="AAIGQE010000010">
    <property type="protein sequence ID" value="ECE0296594.1"/>
    <property type="molecule type" value="Genomic_DNA"/>
</dbReference>
<feature type="transmembrane region" description="Helical" evidence="1">
    <location>
        <begin position="52"/>
        <end position="75"/>
    </location>
</feature>
<dbReference type="Proteomes" id="UP000839595">
    <property type="component" value="Unassembled WGS sequence"/>
</dbReference>
<evidence type="ECO:0000313" key="12">
    <source>
        <dbReference type="EMBL" id="ECY5341124.1"/>
    </source>
</evidence>
<dbReference type="SMR" id="A0A2J0RHA1"/>
<dbReference type="Proteomes" id="UP000839907">
    <property type="component" value="Unassembled WGS sequence"/>
</dbReference>
<protein>
    <submittedName>
        <fullName evidence="13">Uncharacterized protein</fullName>
    </submittedName>
</protein>
<reference evidence="7 18" key="3">
    <citation type="submission" date="2018-07" db="EMBL/GenBank/DDBJ databases">
        <authorList>
            <consortium name="GenomeTrakr network: Whole genome sequencing for foodborne pathogen traceback"/>
        </authorList>
    </citation>
    <scope>NUCLEOTIDE SEQUENCE [LARGE SCALE GENOMIC DNA]</scope>
    <source>
        <strain evidence="11">AUSMDU00020735</strain>
        <strain evidence="7 18">VA_WGS-00080</strain>
    </source>
</reference>
<dbReference type="EMBL" id="AAHNIA010000014">
    <property type="protein sequence ID" value="EBY1702204.1"/>
    <property type="molecule type" value="Genomic_DNA"/>
</dbReference>
<dbReference type="EMBL" id="RSUA01000004">
    <property type="protein sequence ID" value="MIT47875.1"/>
    <property type="molecule type" value="Genomic_DNA"/>
</dbReference>
<evidence type="ECO:0000313" key="15">
    <source>
        <dbReference type="EMBL" id="HAB0971921.1"/>
    </source>
</evidence>
<evidence type="ECO:0000313" key="8">
    <source>
        <dbReference type="EMBL" id="ECF1543542.1"/>
    </source>
</evidence>
<name>A0A2J0RHA1_SALTM</name>
<evidence type="ECO:0000313" key="4">
    <source>
        <dbReference type="EMBL" id="EBW5463002.1"/>
    </source>
</evidence>
<dbReference type="EMBL" id="AAKVET010000009">
    <property type="protein sequence ID" value="ECW0640881.1"/>
    <property type="molecule type" value="Genomic_DNA"/>
</dbReference>
<dbReference type="EMBL" id="AALDNI010000013">
    <property type="protein sequence ID" value="ECY5341124.1"/>
    <property type="molecule type" value="Genomic_DNA"/>
</dbReference>
<accession>A0A3T5A5Q2</accession>
<evidence type="ECO:0000313" key="17">
    <source>
        <dbReference type="EMBL" id="MLP85055.1"/>
    </source>
</evidence>
<dbReference type="Proteomes" id="UP000839908">
    <property type="component" value="Unassembled WGS sequence"/>
</dbReference>
<proteinExistence type="predicted"/>
<keyword evidence="1" id="KW-0812">Transmembrane</keyword>
<dbReference type="Proteomes" id="UP000839905">
    <property type="component" value="Unassembled WGS sequence"/>
</dbReference>
<reference evidence="5" key="2">
    <citation type="submission" date="2018-07" db="EMBL/GenBank/DDBJ databases">
        <authorList>
            <person name="Ashton P.M."/>
            <person name="Dallman T."/>
            <person name="Nair S."/>
            <person name="De Pinna E."/>
            <person name="Peters T."/>
            <person name="Grant K."/>
        </authorList>
    </citation>
    <scope>NUCLEOTIDE SEQUENCE [LARGE SCALE GENOMIC DNA]</scope>
    <source>
        <strain evidence="3">231108</strain>
        <strain evidence="8">265852</strain>
        <strain evidence="16">29290</strain>
        <strain evidence="5">356083</strain>
        <strain evidence="4">422529</strain>
        <strain evidence="17">425567</strain>
        <strain evidence="12">43916</strain>
        <strain evidence="2">488670</strain>
        <strain evidence="6">632340</strain>
        <strain evidence="10">86846</strain>
    </source>
</reference>
<evidence type="ECO:0000313" key="6">
    <source>
        <dbReference type="EMBL" id="EBZ6920618.1"/>
    </source>
</evidence>